<keyword evidence="2" id="KW-0229">DNA integration</keyword>
<dbReference type="Proteomes" id="UP000061432">
    <property type="component" value="Chromosome"/>
</dbReference>
<dbReference type="GO" id="GO:0003677">
    <property type="term" value="F:DNA binding"/>
    <property type="evidence" value="ECO:0007669"/>
    <property type="project" value="UniProtKB-KW"/>
</dbReference>
<evidence type="ECO:0000259" key="6">
    <source>
        <dbReference type="PROSITE" id="PS51898"/>
    </source>
</evidence>
<accession>A0A0C6F5X2</accession>
<reference evidence="8" key="2">
    <citation type="submission" date="2015-01" db="EMBL/GenBank/DDBJ databases">
        <title>Complete genome sequence of Methylobacterium aquaticum strain 22A.</title>
        <authorList>
            <person name="Tani A."/>
            <person name="Ogura Y."/>
            <person name="Hayashi T."/>
        </authorList>
    </citation>
    <scope>NUCLEOTIDE SEQUENCE [LARGE SCALE GENOMIC DNA]</scope>
    <source>
        <strain evidence="8">MA-22A</strain>
    </source>
</reference>
<keyword evidence="3" id="KW-0238">DNA-binding</keyword>
<dbReference type="Gene3D" id="1.10.443.10">
    <property type="entry name" value="Intergrase catalytic core"/>
    <property type="match status" value="1"/>
</dbReference>
<dbReference type="PATRIC" id="fig|270351.10.peg.5071"/>
<dbReference type="SUPFAM" id="SSF56349">
    <property type="entry name" value="DNA breaking-rejoining enzymes"/>
    <property type="match status" value="1"/>
</dbReference>
<evidence type="ECO:0000313" key="8">
    <source>
        <dbReference type="Proteomes" id="UP000061432"/>
    </source>
</evidence>
<keyword evidence="4" id="KW-0233">DNA recombination</keyword>
<reference evidence="7 8" key="1">
    <citation type="journal article" date="2015" name="Genome Announc.">
        <title>Complete Genome Sequence of Methylobacterium aquaticum Strain 22A, Isolated from Racomitrium japonicum Moss.</title>
        <authorList>
            <person name="Tani A."/>
            <person name="Ogura Y."/>
            <person name="Hayashi T."/>
            <person name="Kimbara K."/>
        </authorList>
    </citation>
    <scope>NUCLEOTIDE SEQUENCE [LARGE SCALE GENOMIC DNA]</scope>
    <source>
        <strain evidence="7 8">MA-22A</strain>
    </source>
</reference>
<gene>
    <name evidence="7" type="ORF">Maq22A_c26435</name>
</gene>
<comment type="similarity">
    <text evidence="1">Belongs to the 'phage' integrase family.</text>
</comment>
<organism evidence="7 8">
    <name type="scientific">Methylobacterium aquaticum</name>
    <dbReference type="NCBI Taxonomy" id="270351"/>
    <lineage>
        <taxon>Bacteria</taxon>
        <taxon>Pseudomonadati</taxon>
        <taxon>Pseudomonadota</taxon>
        <taxon>Alphaproteobacteria</taxon>
        <taxon>Hyphomicrobiales</taxon>
        <taxon>Methylobacteriaceae</taxon>
        <taxon>Methylobacterium</taxon>
    </lineage>
</organism>
<dbReference type="GO" id="GO:0015074">
    <property type="term" value="P:DNA integration"/>
    <property type="evidence" value="ECO:0007669"/>
    <property type="project" value="UniProtKB-KW"/>
</dbReference>
<feature type="compositionally biased region" description="Basic and acidic residues" evidence="5">
    <location>
        <begin position="405"/>
        <end position="417"/>
    </location>
</feature>
<dbReference type="InterPro" id="IPR013762">
    <property type="entry name" value="Integrase-like_cat_sf"/>
</dbReference>
<dbReference type="KEGG" id="maqu:Maq22A_c26435"/>
<dbReference type="OrthoDB" id="7222937at2"/>
<name>A0A0C6F5X2_9HYPH</name>
<sequence>MGLFLLDLGDTMGDDVGDTCVVRPILMPSPKKLGKHLEWHGNRIRVVIRVPPSMLTKIGKGKLKEPLNTTDPLEAEREKVDVIKRLRALLNGTRSTTIRANLSSEAMEWRQLVEREDAGEEVVSGSEVLVHEGEEIVVPYSIRDVLADHVDRIEHDHGHDAGRSFAAVALGEQTPLTILLDRYFVERDHMSLGYREDIRRALSLLEAWCDEKRVRKTVEAITQRVAGRFIHDSFIATRKHPKSANKHITCLSSYWKWLIKRHGIEINPWVGQSIASNVPQRRDMPTAQKRPFTEDEVRKLLTGIRLPRERDISIISALSGMRLEEVAGLKVKDCANGCLRVTDAKTPSGLRTIPAHSALVPLITRRTAGKGPDAYLFDDLEEQQPGSKRDRSAPVSQAFTRERRRLGVDERASDEQRQSNVDFHSWRRWFIRQAVAGLERGEKGYTPWTLANVVGHKAEDGSIDGMALPLGMTMGRYPGVAPIDAMRACIEAVKLPSGCNIEEEGPWSSAKPKRSRVKLRPSPSSPASRA</sequence>
<dbReference type="Gene3D" id="1.10.150.130">
    <property type="match status" value="1"/>
</dbReference>
<proteinExistence type="inferred from homology"/>
<feature type="domain" description="Tyr recombinase" evidence="6">
    <location>
        <begin position="287"/>
        <end position="491"/>
    </location>
</feature>
<dbReference type="GO" id="GO:0006310">
    <property type="term" value="P:DNA recombination"/>
    <property type="evidence" value="ECO:0007669"/>
    <property type="project" value="UniProtKB-KW"/>
</dbReference>
<evidence type="ECO:0000256" key="4">
    <source>
        <dbReference type="ARBA" id="ARBA00023172"/>
    </source>
</evidence>
<dbReference type="InterPro" id="IPR011010">
    <property type="entry name" value="DNA_brk_join_enz"/>
</dbReference>
<evidence type="ECO:0000313" key="7">
    <source>
        <dbReference type="EMBL" id="BAQ48151.1"/>
    </source>
</evidence>
<dbReference type="EMBL" id="AP014704">
    <property type="protein sequence ID" value="BAQ48151.1"/>
    <property type="molecule type" value="Genomic_DNA"/>
</dbReference>
<feature type="compositionally biased region" description="Low complexity" evidence="5">
    <location>
        <begin position="520"/>
        <end position="530"/>
    </location>
</feature>
<dbReference type="PANTHER" id="PTHR30349:SF41">
    <property type="entry name" value="INTEGRASE_RECOMBINASE PROTEIN MJ0367-RELATED"/>
    <property type="match status" value="1"/>
</dbReference>
<dbReference type="InterPro" id="IPR010998">
    <property type="entry name" value="Integrase_recombinase_N"/>
</dbReference>
<protein>
    <submittedName>
        <fullName evidence="7">Site-specific recombinase XerD</fullName>
    </submittedName>
</protein>
<evidence type="ECO:0000256" key="3">
    <source>
        <dbReference type="ARBA" id="ARBA00023125"/>
    </source>
</evidence>
<dbReference type="RefSeq" id="WP_060848951.1">
    <property type="nucleotide sequence ID" value="NZ_AP014704.1"/>
</dbReference>
<evidence type="ECO:0000256" key="5">
    <source>
        <dbReference type="SAM" id="MobiDB-lite"/>
    </source>
</evidence>
<dbReference type="PROSITE" id="PS51898">
    <property type="entry name" value="TYR_RECOMBINASE"/>
    <property type="match status" value="1"/>
</dbReference>
<dbReference type="STRING" id="270351.Maq22A_c26435"/>
<evidence type="ECO:0000256" key="1">
    <source>
        <dbReference type="ARBA" id="ARBA00008857"/>
    </source>
</evidence>
<dbReference type="PANTHER" id="PTHR30349">
    <property type="entry name" value="PHAGE INTEGRASE-RELATED"/>
    <property type="match status" value="1"/>
</dbReference>
<dbReference type="AlphaFoldDB" id="A0A0C6F5X2"/>
<feature type="region of interest" description="Disordered" evidence="5">
    <location>
        <begin position="500"/>
        <end position="530"/>
    </location>
</feature>
<feature type="region of interest" description="Disordered" evidence="5">
    <location>
        <begin position="381"/>
        <end position="418"/>
    </location>
</feature>
<evidence type="ECO:0000256" key="2">
    <source>
        <dbReference type="ARBA" id="ARBA00022908"/>
    </source>
</evidence>
<dbReference type="InterPro" id="IPR050090">
    <property type="entry name" value="Tyrosine_recombinase_XerCD"/>
</dbReference>
<dbReference type="InterPro" id="IPR002104">
    <property type="entry name" value="Integrase_catalytic"/>
</dbReference>